<evidence type="ECO:0000313" key="1">
    <source>
        <dbReference type="EMBL" id="MBW81275.1"/>
    </source>
</evidence>
<accession>A0A2P2IJ84</accession>
<proteinExistence type="predicted"/>
<dbReference type="EMBL" id="GGEC01000792">
    <property type="protein sequence ID" value="MBW81275.1"/>
    <property type="molecule type" value="Transcribed_RNA"/>
</dbReference>
<protein>
    <submittedName>
        <fullName evidence="1">Uncharacterized protein</fullName>
    </submittedName>
</protein>
<dbReference type="AlphaFoldDB" id="A0A2P2IJ84"/>
<name>A0A2P2IJ84_RHIMU</name>
<reference evidence="1" key="1">
    <citation type="submission" date="2018-02" db="EMBL/GenBank/DDBJ databases">
        <title>Rhizophora mucronata_Transcriptome.</title>
        <authorList>
            <person name="Meera S.P."/>
            <person name="Sreeshan A."/>
            <person name="Augustine A."/>
        </authorList>
    </citation>
    <scope>NUCLEOTIDE SEQUENCE</scope>
    <source>
        <tissue evidence="1">Leaf</tissue>
    </source>
</reference>
<organism evidence="1">
    <name type="scientific">Rhizophora mucronata</name>
    <name type="common">Asiatic mangrove</name>
    <dbReference type="NCBI Taxonomy" id="61149"/>
    <lineage>
        <taxon>Eukaryota</taxon>
        <taxon>Viridiplantae</taxon>
        <taxon>Streptophyta</taxon>
        <taxon>Embryophyta</taxon>
        <taxon>Tracheophyta</taxon>
        <taxon>Spermatophyta</taxon>
        <taxon>Magnoliopsida</taxon>
        <taxon>eudicotyledons</taxon>
        <taxon>Gunneridae</taxon>
        <taxon>Pentapetalae</taxon>
        <taxon>rosids</taxon>
        <taxon>fabids</taxon>
        <taxon>Malpighiales</taxon>
        <taxon>Rhizophoraceae</taxon>
        <taxon>Rhizophora</taxon>
    </lineage>
</organism>
<sequence length="36" mass="4115">MVLKFTLVKAVWICEINYMLCQSAVSWINIVGISKI</sequence>